<dbReference type="InterPro" id="IPR010982">
    <property type="entry name" value="Lambda_DNA-bd_dom_sf"/>
</dbReference>
<protein>
    <submittedName>
        <fullName evidence="2">XRE family transcriptional regulator</fullName>
    </submittedName>
</protein>
<gene>
    <name evidence="2" type="ORF">E3C22_22770</name>
</gene>
<accession>A0A4Y8R8M3</accession>
<keyword evidence="3" id="KW-1185">Reference proteome</keyword>
<dbReference type="SMART" id="SM00530">
    <property type="entry name" value="HTH_XRE"/>
    <property type="match status" value="1"/>
</dbReference>
<feature type="domain" description="HTH cro/C1-type" evidence="1">
    <location>
        <begin position="32"/>
        <end position="61"/>
    </location>
</feature>
<organism evidence="2 3">
    <name type="scientific">Jiella endophytica</name>
    <dbReference type="NCBI Taxonomy" id="2558362"/>
    <lineage>
        <taxon>Bacteria</taxon>
        <taxon>Pseudomonadati</taxon>
        <taxon>Pseudomonadota</taxon>
        <taxon>Alphaproteobacteria</taxon>
        <taxon>Hyphomicrobiales</taxon>
        <taxon>Aurantimonadaceae</taxon>
        <taxon>Jiella</taxon>
    </lineage>
</organism>
<proteinExistence type="predicted"/>
<dbReference type="InterPro" id="IPR039554">
    <property type="entry name" value="HigA2-like_HTH"/>
</dbReference>
<evidence type="ECO:0000259" key="1">
    <source>
        <dbReference type="PROSITE" id="PS50943"/>
    </source>
</evidence>
<dbReference type="InterPro" id="IPR001387">
    <property type="entry name" value="Cro/C1-type_HTH"/>
</dbReference>
<reference evidence="2 3" key="1">
    <citation type="submission" date="2019-03" db="EMBL/GenBank/DDBJ databases">
        <title>Jiella endophytica sp. nov., a novel endophytic bacterium isolated from root of Ficus microcarpa Linn. f.</title>
        <authorList>
            <person name="Tuo L."/>
        </authorList>
    </citation>
    <scope>NUCLEOTIDE SEQUENCE [LARGE SCALE GENOMIC DNA]</scope>
    <source>
        <strain evidence="2 3">CBS5Q-3</strain>
    </source>
</reference>
<sequence length="116" mass="13031">MRSLNEVMAGLSDERRARIDQKVKRLGRAEGLRQLRKGLKKTQHQVAEATGMSQHNVSRLEHRDDMLLSTLNDYIEALGGRLRVMAEMPGDATIEIDLALKAPVGRGGRRRKQETA</sequence>
<dbReference type="Gene3D" id="1.10.260.40">
    <property type="entry name" value="lambda repressor-like DNA-binding domains"/>
    <property type="match status" value="1"/>
</dbReference>
<dbReference type="Proteomes" id="UP000298179">
    <property type="component" value="Unassembled WGS sequence"/>
</dbReference>
<dbReference type="Pfam" id="PF13744">
    <property type="entry name" value="HTH_37"/>
    <property type="match status" value="1"/>
</dbReference>
<dbReference type="PROSITE" id="PS50943">
    <property type="entry name" value="HTH_CROC1"/>
    <property type="match status" value="1"/>
</dbReference>
<dbReference type="AlphaFoldDB" id="A0A4Y8R8M3"/>
<dbReference type="SUPFAM" id="SSF47413">
    <property type="entry name" value="lambda repressor-like DNA-binding domains"/>
    <property type="match status" value="1"/>
</dbReference>
<comment type="caution">
    <text evidence="2">The sequence shown here is derived from an EMBL/GenBank/DDBJ whole genome shotgun (WGS) entry which is preliminary data.</text>
</comment>
<dbReference type="GO" id="GO:0003677">
    <property type="term" value="F:DNA binding"/>
    <property type="evidence" value="ECO:0007669"/>
    <property type="project" value="InterPro"/>
</dbReference>
<dbReference type="OrthoDB" id="9797478at2"/>
<name>A0A4Y8R8M3_9HYPH</name>
<evidence type="ECO:0000313" key="2">
    <source>
        <dbReference type="EMBL" id="TFF17959.1"/>
    </source>
</evidence>
<dbReference type="RefSeq" id="WP_134764186.1">
    <property type="nucleotide sequence ID" value="NZ_SOZD01000012.1"/>
</dbReference>
<dbReference type="EMBL" id="SOZD01000012">
    <property type="protein sequence ID" value="TFF17959.1"/>
    <property type="molecule type" value="Genomic_DNA"/>
</dbReference>
<evidence type="ECO:0000313" key="3">
    <source>
        <dbReference type="Proteomes" id="UP000298179"/>
    </source>
</evidence>
<dbReference type="CDD" id="cd00093">
    <property type="entry name" value="HTH_XRE"/>
    <property type="match status" value="1"/>
</dbReference>